<feature type="transmembrane region" description="Helical" evidence="7">
    <location>
        <begin position="203"/>
        <end position="222"/>
    </location>
</feature>
<comment type="subcellular location">
    <subcellularLocation>
        <location evidence="1">Cell membrane</location>
        <topology evidence="1">Multi-pass membrane protein</topology>
    </subcellularLocation>
</comment>
<reference evidence="10" key="1">
    <citation type="journal article" date="2019" name="Int. J. Syst. Evol. Microbiol.">
        <title>The Global Catalogue of Microorganisms (GCM) 10K type strain sequencing project: providing services to taxonomists for standard genome sequencing and annotation.</title>
        <authorList>
            <consortium name="The Broad Institute Genomics Platform"/>
            <consortium name="The Broad Institute Genome Sequencing Center for Infectious Disease"/>
            <person name="Wu L."/>
            <person name="Ma J."/>
        </authorList>
    </citation>
    <scope>NUCLEOTIDE SEQUENCE [LARGE SCALE GENOMIC DNA]</scope>
    <source>
        <strain evidence="10">JCM 18459</strain>
    </source>
</reference>
<keyword evidence="10" id="KW-1185">Reference proteome</keyword>
<feature type="transmembrane region" description="Helical" evidence="7">
    <location>
        <begin position="307"/>
        <end position="333"/>
    </location>
</feature>
<feature type="transmembrane region" description="Helical" evidence="7">
    <location>
        <begin position="671"/>
        <end position="696"/>
    </location>
</feature>
<feature type="transmembrane region" description="Helical" evidence="7">
    <location>
        <begin position="228"/>
        <end position="249"/>
    </location>
</feature>
<keyword evidence="4 7" id="KW-0812">Transmembrane</keyword>
<protein>
    <submittedName>
        <fullName evidence="9">MMPL family transporter</fullName>
    </submittedName>
</protein>
<dbReference type="Gene3D" id="1.20.1640.10">
    <property type="entry name" value="Multidrug efflux transporter AcrB transmembrane domain"/>
    <property type="match status" value="2"/>
</dbReference>
<evidence type="ECO:0000256" key="4">
    <source>
        <dbReference type="ARBA" id="ARBA00022692"/>
    </source>
</evidence>
<feature type="transmembrane region" description="Helical" evidence="7">
    <location>
        <begin position="282"/>
        <end position="301"/>
    </location>
</feature>
<feature type="transmembrane region" description="Helical" evidence="7">
    <location>
        <begin position="518"/>
        <end position="542"/>
    </location>
</feature>
<evidence type="ECO:0000256" key="5">
    <source>
        <dbReference type="ARBA" id="ARBA00022989"/>
    </source>
</evidence>
<dbReference type="RefSeq" id="WP_345463328.1">
    <property type="nucleotide sequence ID" value="NZ_BAABKG010000006.1"/>
</dbReference>
<comment type="similarity">
    <text evidence="2">Belongs to the resistance-nodulation-cell division (RND) (TC 2.A.6) family. MmpL subfamily.</text>
</comment>
<feature type="transmembrane region" description="Helical" evidence="7">
    <location>
        <begin position="632"/>
        <end position="659"/>
    </location>
</feature>
<feature type="transmembrane region" description="Helical" evidence="7">
    <location>
        <begin position="587"/>
        <end position="607"/>
    </location>
</feature>
<keyword evidence="6 7" id="KW-0472">Membrane</keyword>
<evidence type="ECO:0000259" key="8">
    <source>
        <dbReference type="Pfam" id="PF03176"/>
    </source>
</evidence>
<keyword evidence="3" id="KW-1003">Cell membrane</keyword>
<evidence type="ECO:0000256" key="1">
    <source>
        <dbReference type="ARBA" id="ARBA00004651"/>
    </source>
</evidence>
<dbReference type="InterPro" id="IPR004869">
    <property type="entry name" value="MMPL_dom"/>
</dbReference>
<evidence type="ECO:0000256" key="2">
    <source>
        <dbReference type="ARBA" id="ARBA00010157"/>
    </source>
</evidence>
<gene>
    <name evidence="9" type="ORF">GCM10023340_41160</name>
</gene>
<evidence type="ECO:0000313" key="10">
    <source>
        <dbReference type="Proteomes" id="UP001500221"/>
    </source>
</evidence>
<feature type="domain" description="Membrane transport protein MMPL" evidence="8">
    <location>
        <begin position="491"/>
        <end position="710"/>
    </location>
</feature>
<dbReference type="PANTHER" id="PTHR33406:SF11">
    <property type="entry name" value="MEMBRANE PROTEIN SCO6666-RELATED"/>
    <property type="match status" value="1"/>
</dbReference>
<comment type="caution">
    <text evidence="9">The sequence shown here is derived from an EMBL/GenBank/DDBJ whole genome shotgun (WGS) entry which is preliminary data.</text>
</comment>
<evidence type="ECO:0000256" key="7">
    <source>
        <dbReference type="SAM" id="Phobius"/>
    </source>
</evidence>
<accession>A0ABP9Q1E0</accession>
<evidence type="ECO:0000256" key="6">
    <source>
        <dbReference type="ARBA" id="ARBA00023136"/>
    </source>
</evidence>
<keyword evidence="5 7" id="KW-1133">Transmembrane helix</keyword>
<feature type="domain" description="Membrane transport protein MMPL" evidence="8">
    <location>
        <begin position="49"/>
        <end position="369"/>
    </location>
</feature>
<name>A0ABP9Q1E0_9ACTN</name>
<feature type="transmembrane region" description="Helical" evidence="7">
    <location>
        <begin position="549"/>
        <end position="567"/>
    </location>
</feature>
<sequence length="723" mass="74621">MLERLGRSVWRRRVVVVAAWLLLVAVGAVLGGSVFDRAATPGPREGVESTEVEQRLDALDPEGEQVVAVLRGDDALSIAIVNAASDVLQQLRTLPGVAELRDPYTTGASELVAADGQGVVVQVELDPTLSDDEALEVAEEVTARLRSIPFPEVLVGGQLLAERAFADQAVADAARGEGVAVVVLLLVLVVVLGGWLAGAVPVLTALGTVAASLLALTGLASLTDVSEYAVNVVTLLGLGLCVDYSLLVLSRFRHERETGGPKGGPADPADALAATMATAGRTVLVSGLTVGATLTALLVLGDPVLTGMAVGGVVAVALATAAGLTLAPALIALGHRHVPAPGEGRFLARRRPPEQTLLARLARAAQARPWLALAGSTAVLLALAAPLLALDVGNSDARSLPRDNEARLTYEAVQETYPDLRTTPLTVLTDPPPGDPRVTALVQQVLALDDVDDVLVLDPLPDGSTQLQVEPVGATDGPAAQRLVGELRELDLGVPVLVGGPAAELVDAKDATGARLPLAVGLVVLVTGLLLLVLTGSLVVAVKALLLNLLSLAATLGVVVAVFQWGWGSSLLGFDPWGALDITTPLLLFVFAFGLSMDYHVFLVARIKEAWDHPARGKGAPRPGSREANDRAVLTGITASGPVVTLAALAISIVFLGFAAGRLVAVKEIGVGMTVAILIDVTIVRGLLLPATMTLLGERNWWRPGRGATASRRTAGAASSRRS</sequence>
<dbReference type="SUPFAM" id="SSF82866">
    <property type="entry name" value="Multidrug efflux transporter AcrB transmembrane domain"/>
    <property type="match status" value="2"/>
</dbReference>
<evidence type="ECO:0000313" key="9">
    <source>
        <dbReference type="EMBL" id="GAA5155556.1"/>
    </source>
</evidence>
<dbReference type="EMBL" id="BAABKG010000006">
    <property type="protein sequence ID" value="GAA5155556.1"/>
    <property type="molecule type" value="Genomic_DNA"/>
</dbReference>
<feature type="transmembrane region" description="Helical" evidence="7">
    <location>
        <begin position="370"/>
        <end position="390"/>
    </location>
</feature>
<dbReference type="PANTHER" id="PTHR33406">
    <property type="entry name" value="MEMBRANE PROTEIN MJ1562-RELATED"/>
    <property type="match status" value="1"/>
</dbReference>
<feature type="transmembrane region" description="Helical" evidence="7">
    <location>
        <begin position="178"/>
        <end position="196"/>
    </location>
</feature>
<dbReference type="InterPro" id="IPR050545">
    <property type="entry name" value="Mycobact_MmpL"/>
</dbReference>
<dbReference type="Proteomes" id="UP001500221">
    <property type="component" value="Unassembled WGS sequence"/>
</dbReference>
<proteinExistence type="inferred from homology"/>
<dbReference type="Pfam" id="PF03176">
    <property type="entry name" value="MMPL"/>
    <property type="match status" value="2"/>
</dbReference>
<evidence type="ECO:0000256" key="3">
    <source>
        <dbReference type="ARBA" id="ARBA00022475"/>
    </source>
</evidence>
<organism evidence="9 10">
    <name type="scientific">Nocardioides marinquilinus</name>
    <dbReference type="NCBI Taxonomy" id="1210400"/>
    <lineage>
        <taxon>Bacteria</taxon>
        <taxon>Bacillati</taxon>
        <taxon>Actinomycetota</taxon>
        <taxon>Actinomycetes</taxon>
        <taxon>Propionibacteriales</taxon>
        <taxon>Nocardioidaceae</taxon>
        <taxon>Nocardioides</taxon>
    </lineage>
</organism>